<sequence>MNERLGVPLPSSNLEWAKSCHQMELPKLGESIGIQIRPHGYGVEMKFPSISVDFDWGELGEGNGFDTWRLWKHCKENRIFLNFMTYDLLEIRVRKAWEDSELVGDRLLYYLPEER</sequence>
<dbReference type="InterPro" id="IPR054191">
    <property type="entry name" value="DUF6896"/>
</dbReference>
<evidence type="ECO:0000313" key="2">
    <source>
        <dbReference type="EMBL" id="MBB5038315.1"/>
    </source>
</evidence>
<name>A0A7W8DQL5_9BACT</name>
<evidence type="ECO:0000259" key="1">
    <source>
        <dbReference type="Pfam" id="PF21837"/>
    </source>
</evidence>
<gene>
    <name evidence="2" type="ORF">HNQ64_002573</name>
</gene>
<dbReference type="Proteomes" id="UP000534294">
    <property type="component" value="Unassembled WGS sequence"/>
</dbReference>
<feature type="domain" description="DUF6896" evidence="1">
    <location>
        <begin position="6"/>
        <end position="105"/>
    </location>
</feature>
<dbReference type="Pfam" id="PF21837">
    <property type="entry name" value="DUF6896"/>
    <property type="match status" value="1"/>
</dbReference>
<organism evidence="2 3">
    <name type="scientific">Prosthecobacter dejongeii</name>
    <dbReference type="NCBI Taxonomy" id="48465"/>
    <lineage>
        <taxon>Bacteria</taxon>
        <taxon>Pseudomonadati</taxon>
        <taxon>Verrucomicrobiota</taxon>
        <taxon>Verrucomicrobiia</taxon>
        <taxon>Verrucomicrobiales</taxon>
        <taxon>Verrucomicrobiaceae</taxon>
        <taxon>Prosthecobacter</taxon>
    </lineage>
</organism>
<dbReference type="AlphaFoldDB" id="A0A7W8DQL5"/>
<dbReference type="EMBL" id="JACHIF010000004">
    <property type="protein sequence ID" value="MBB5038315.1"/>
    <property type="molecule type" value="Genomic_DNA"/>
</dbReference>
<evidence type="ECO:0000313" key="3">
    <source>
        <dbReference type="Proteomes" id="UP000534294"/>
    </source>
</evidence>
<keyword evidence="3" id="KW-1185">Reference proteome</keyword>
<accession>A0A7W8DQL5</accession>
<reference evidence="2 3" key="1">
    <citation type="submission" date="2020-08" db="EMBL/GenBank/DDBJ databases">
        <title>Genomic Encyclopedia of Type Strains, Phase IV (KMG-IV): sequencing the most valuable type-strain genomes for metagenomic binning, comparative biology and taxonomic classification.</title>
        <authorList>
            <person name="Goeker M."/>
        </authorList>
    </citation>
    <scope>NUCLEOTIDE SEQUENCE [LARGE SCALE GENOMIC DNA]</scope>
    <source>
        <strain evidence="2 3">DSM 12251</strain>
    </source>
</reference>
<comment type="caution">
    <text evidence="2">The sequence shown here is derived from an EMBL/GenBank/DDBJ whole genome shotgun (WGS) entry which is preliminary data.</text>
</comment>
<proteinExistence type="predicted"/>
<protein>
    <recommendedName>
        <fullName evidence="1">DUF6896 domain-containing protein</fullName>
    </recommendedName>
</protein>